<proteinExistence type="predicted"/>
<protein>
    <submittedName>
        <fullName evidence="1">Uncharacterized protein</fullName>
    </submittedName>
</protein>
<evidence type="ECO:0000313" key="1">
    <source>
        <dbReference type="EMBL" id="SEP66078.1"/>
    </source>
</evidence>
<dbReference type="Proteomes" id="UP000182360">
    <property type="component" value="Unassembled WGS sequence"/>
</dbReference>
<gene>
    <name evidence="1" type="ORF">SAMN04487977_10140</name>
</gene>
<reference evidence="1 2" key="1">
    <citation type="submission" date="2016-10" db="EMBL/GenBank/DDBJ databases">
        <authorList>
            <person name="de Groot N.N."/>
        </authorList>
    </citation>
    <scope>NUCLEOTIDE SEQUENCE [LARGE SCALE GENOMIC DNA]</scope>
    <source>
        <strain evidence="1 2">B25</strain>
    </source>
</reference>
<name>A0A1H8ZQW4_9SPIR</name>
<keyword evidence="2" id="KW-1185">Reference proteome</keyword>
<dbReference type="AlphaFoldDB" id="A0A1H8ZQW4"/>
<evidence type="ECO:0000313" key="2">
    <source>
        <dbReference type="Proteomes" id="UP000182360"/>
    </source>
</evidence>
<sequence>MISGGKSTGAATLVLERTETVDLSPRILELREKIQNQEYLDNAIQRIAQVISNHLIDDPDELKFRD</sequence>
<dbReference type="EMBL" id="FOFU01000001">
    <property type="protein sequence ID" value="SEP66078.1"/>
    <property type="molecule type" value="Genomic_DNA"/>
</dbReference>
<dbReference type="RefSeq" id="WP_074639832.1">
    <property type="nucleotide sequence ID" value="NZ_AP025286.1"/>
</dbReference>
<dbReference type="OrthoDB" id="363237at2"/>
<accession>A0A1H8ZQW4</accession>
<organism evidence="1 2">
    <name type="scientific">Treponema bryantii</name>
    <dbReference type="NCBI Taxonomy" id="163"/>
    <lineage>
        <taxon>Bacteria</taxon>
        <taxon>Pseudomonadati</taxon>
        <taxon>Spirochaetota</taxon>
        <taxon>Spirochaetia</taxon>
        <taxon>Spirochaetales</taxon>
        <taxon>Treponemataceae</taxon>
        <taxon>Treponema</taxon>
    </lineage>
</organism>
<dbReference type="STRING" id="163.SAMN04487775_108153"/>